<reference evidence="3" key="1">
    <citation type="journal article" date="2019" name="Int. J. Syst. Evol. Microbiol.">
        <title>The Global Catalogue of Microorganisms (GCM) 10K type strain sequencing project: providing services to taxonomists for standard genome sequencing and annotation.</title>
        <authorList>
            <consortium name="The Broad Institute Genomics Platform"/>
            <consortium name="The Broad Institute Genome Sequencing Center for Infectious Disease"/>
            <person name="Wu L."/>
            <person name="Ma J."/>
        </authorList>
    </citation>
    <scope>NUCLEOTIDE SEQUENCE [LARGE SCALE GENOMIC DNA]</scope>
    <source>
        <strain evidence="3">JCM 12165</strain>
    </source>
</reference>
<evidence type="ECO:0000256" key="1">
    <source>
        <dbReference type="SAM" id="Phobius"/>
    </source>
</evidence>
<keyword evidence="3" id="KW-1185">Reference proteome</keyword>
<name>A0ABW4FNE5_9PSEU</name>
<gene>
    <name evidence="2" type="ORF">ACFSCY_20715</name>
</gene>
<protein>
    <submittedName>
        <fullName evidence="2">Glycosyltransferase</fullName>
    </submittedName>
</protein>
<proteinExistence type="predicted"/>
<keyword evidence="1" id="KW-0812">Transmembrane</keyword>
<sequence length="316" mass="34084">LRRPMLWLAAAIAGASAVPTVLWQAANGWPQFEVAEATGAEVASTYAGALGFVPLALFVSGLPVGAPLLCYGLWRLLRAPRLRPYRFLGVAVLATTAFFVVTGGRYYYVVGMFALCWAAGATEIEHAIERGAGRAWRRATGRVAFGIAAVVVVLTTLPVLPVSWIGRVPGLGSPFAAEEIGWPQLADTVTTAYRALPAEQQATTVVVAETYRQAGAVERFAPPELRPAYSGSRGYWFLAVPPADTTTVLFVGGDPPMLARWFGSVRQVGTVDNGLGIRNVNQGAPVWLCTEPRAPLPDMWPDFLQYEVRFNTFQES</sequence>
<accession>A0ABW4FNE5</accession>
<keyword evidence="1" id="KW-1133">Transmembrane helix</keyword>
<feature type="transmembrane region" description="Helical" evidence="1">
    <location>
        <begin position="144"/>
        <end position="165"/>
    </location>
</feature>
<evidence type="ECO:0000313" key="2">
    <source>
        <dbReference type="EMBL" id="MFD1531860.1"/>
    </source>
</evidence>
<feature type="transmembrane region" description="Helical" evidence="1">
    <location>
        <begin position="52"/>
        <end position="73"/>
    </location>
</feature>
<dbReference type="Proteomes" id="UP001597145">
    <property type="component" value="Unassembled WGS sequence"/>
</dbReference>
<evidence type="ECO:0000313" key="3">
    <source>
        <dbReference type="Proteomes" id="UP001597145"/>
    </source>
</evidence>
<dbReference type="EMBL" id="JBHUCP010000016">
    <property type="protein sequence ID" value="MFD1531860.1"/>
    <property type="molecule type" value="Genomic_DNA"/>
</dbReference>
<organism evidence="2 3">
    <name type="scientific">Pseudonocardia aurantiaca</name>
    <dbReference type="NCBI Taxonomy" id="75290"/>
    <lineage>
        <taxon>Bacteria</taxon>
        <taxon>Bacillati</taxon>
        <taxon>Actinomycetota</taxon>
        <taxon>Actinomycetes</taxon>
        <taxon>Pseudonocardiales</taxon>
        <taxon>Pseudonocardiaceae</taxon>
        <taxon>Pseudonocardia</taxon>
    </lineage>
</organism>
<keyword evidence="1" id="KW-0472">Membrane</keyword>
<feature type="non-terminal residue" evidence="2">
    <location>
        <position position="1"/>
    </location>
</feature>
<feature type="transmembrane region" description="Helical" evidence="1">
    <location>
        <begin position="85"/>
        <end position="101"/>
    </location>
</feature>
<comment type="caution">
    <text evidence="2">The sequence shown here is derived from an EMBL/GenBank/DDBJ whole genome shotgun (WGS) entry which is preliminary data.</text>
</comment>